<reference evidence="2" key="1">
    <citation type="journal article" date="2019" name="Int. J. Syst. Evol. Microbiol.">
        <title>The Global Catalogue of Microorganisms (GCM) 10K type strain sequencing project: providing services to taxonomists for standard genome sequencing and annotation.</title>
        <authorList>
            <consortium name="The Broad Institute Genomics Platform"/>
            <consortium name="The Broad Institute Genome Sequencing Center for Infectious Disease"/>
            <person name="Wu L."/>
            <person name="Ma J."/>
        </authorList>
    </citation>
    <scope>NUCLEOTIDE SEQUENCE [LARGE SCALE GENOMIC DNA]</scope>
    <source>
        <strain evidence="2">JCM 3399</strain>
    </source>
</reference>
<name>A0ABQ2VQN1_9ACTN</name>
<keyword evidence="2" id="KW-1185">Reference proteome</keyword>
<accession>A0ABQ2VQN1</accession>
<gene>
    <name evidence="1" type="ORF">GCM10010211_77930</name>
</gene>
<dbReference type="EMBL" id="BMRP01000061">
    <property type="protein sequence ID" value="GGU98972.1"/>
    <property type="molecule type" value="Genomic_DNA"/>
</dbReference>
<evidence type="ECO:0000313" key="1">
    <source>
        <dbReference type="EMBL" id="GGU98972.1"/>
    </source>
</evidence>
<dbReference type="Proteomes" id="UP000654471">
    <property type="component" value="Unassembled WGS sequence"/>
</dbReference>
<protein>
    <submittedName>
        <fullName evidence="1">Uncharacterized protein</fullName>
    </submittedName>
</protein>
<comment type="caution">
    <text evidence="1">The sequence shown here is derived from an EMBL/GenBank/DDBJ whole genome shotgun (WGS) entry which is preliminary data.</text>
</comment>
<evidence type="ECO:0000313" key="2">
    <source>
        <dbReference type="Proteomes" id="UP000654471"/>
    </source>
</evidence>
<sequence length="75" mass="8361">MADGLSARSGAVIEDHYTLVREPGVRLCRLLDIDVRMEQAAAKPVFVPEADWYCDLGRRSSRTSGSWCHVTGPER</sequence>
<proteinExistence type="predicted"/>
<organism evidence="1 2">
    <name type="scientific">Streptomyces albospinus</name>
    <dbReference type="NCBI Taxonomy" id="285515"/>
    <lineage>
        <taxon>Bacteria</taxon>
        <taxon>Bacillati</taxon>
        <taxon>Actinomycetota</taxon>
        <taxon>Actinomycetes</taxon>
        <taxon>Kitasatosporales</taxon>
        <taxon>Streptomycetaceae</taxon>
        <taxon>Streptomyces</taxon>
    </lineage>
</organism>